<proteinExistence type="predicted"/>
<evidence type="ECO:0000313" key="3">
    <source>
        <dbReference type="Proteomes" id="UP000029553"/>
    </source>
</evidence>
<reference evidence="2 3" key="1">
    <citation type="submission" date="2013-09" db="EMBL/GenBank/DDBJ databases">
        <title>High correlation between genotypes and phenotypes of environmental bacteria Comamonas testosteroni strains.</title>
        <authorList>
            <person name="Liu L."/>
            <person name="Zhu W."/>
            <person name="Xia X."/>
            <person name="Xu B."/>
            <person name="Luo M."/>
            <person name="Wang G."/>
        </authorList>
    </citation>
    <scope>NUCLEOTIDE SEQUENCE [LARGE SCALE GENOMIC DNA]</scope>
    <source>
        <strain evidence="2 3">JL40</strain>
    </source>
</reference>
<dbReference type="AlphaFoldDB" id="A0A096FBL8"/>
<evidence type="ECO:0000313" key="2">
    <source>
        <dbReference type="EMBL" id="KGH27118.1"/>
    </source>
</evidence>
<comment type="caution">
    <text evidence="2">The sequence shown here is derived from an EMBL/GenBank/DDBJ whole genome shotgun (WGS) entry which is preliminary data.</text>
</comment>
<sequence>MLLVRCHAGSGAEKSANRPLQQSAHRAMLRFSTQMRERKP</sequence>
<evidence type="ECO:0000256" key="1">
    <source>
        <dbReference type="SAM" id="MobiDB-lite"/>
    </source>
</evidence>
<gene>
    <name evidence="2" type="ORF">P353_19375</name>
</gene>
<dbReference type="EMBL" id="AWOR01000065">
    <property type="protein sequence ID" value="KGH27118.1"/>
    <property type="molecule type" value="Genomic_DNA"/>
</dbReference>
<protein>
    <submittedName>
        <fullName evidence="2">Uncharacterized protein</fullName>
    </submittedName>
</protein>
<name>A0A096FBL8_COMTE</name>
<feature type="region of interest" description="Disordered" evidence="1">
    <location>
        <begin position="1"/>
        <end position="22"/>
    </location>
</feature>
<accession>A0A096FBL8</accession>
<organism evidence="2 3">
    <name type="scientific">Comamonas testosteroni</name>
    <name type="common">Pseudomonas testosteroni</name>
    <dbReference type="NCBI Taxonomy" id="285"/>
    <lineage>
        <taxon>Bacteria</taxon>
        <taxon>Pseudomonadati</taxon>
        <taxon>Pseudomonadota</taxon>
        <taxon>Betaproteobacteria</taxon>
        <taxon>Burkholderiales</taxon>
        <taxon>Comamonadaceae</taxon>
        <taxon>Comamonas</taxon>
    </lineage>
</organism>
<dbReference type="Proteomes" id="UP000029553">
    <property type="component" value="Unassembled WGS sequence"/>
</dbReference>